<organism evidence="2 3">
    <name type="scientific">Triparma verrucosa</name>
    <dbReference type="NCBI Taxonomy" id="1606542"/>
    <lineage>
        <taxon>Eukaryota</taxon>
        <taxon>Sar</taxon>
        <taxon>Stramenopiles</taxon>
        <taxon>Ochrophyta</taxon>
        <taxon>Bolidophyceae</taxon>
        <taxon>Parmales</taxon>
        <taxon>Triparmaceae</taxon>
        <taxon>Triparma</taxon>
    </lineage>
</organism>
<dbReference type="EMBL" id="BRXX01000360">
    <property type="protein sequence ID" value="GMI07182.1"/>
    <property type="molecule type" value="Genomic_DNA"/>
</dbReference>
<proteinExistence type="predicted"/>
<evidence type="ECO:0000313" key="2">
    <source>
        <dbReference type="EMBL" id="GMI07182.1"/>
    </source>
</evidence>
<name>A0A9W7CF66_9STRA</name>
<feature type="transmembrane region" description="Helical" evidence="1">
    <location>
        <begin position="263"/>
        <end position="281"/>
    </location>
</feature>
<feature type="transmembrane region" description="Helical" evidence="1">
    <location>
        <begin position="75"/>
        <end position="99"/>
    </location>
</feature>
<feature type="transmembrane region" description="Helical" evidence="1">
    <location>
        <begin position="200"/>
        <end position="218"/>
    </location>
</feature>
<feature type="transmembrane region" description="Helical" evidence="1">
    <location>
        <begin position="139"/>
        <end position="161"/>
    </location>
</feature>
<feature type="transmembrane region" description="Helical" evidence="1">
    <location>
        <begin position="287"/>
        <end position="303"/>
    </location>
</feature>
<evidence type="ECO:0000256" key="1">
    <source>
        <dbReference type="SAM" id="Phobius"/>
    </source>
</evidence>
<keyword evidence="1" id="KW-0472">Membrane</keyword>
<comment type="caution">
    <text evidence="2">The sequence shown here is derived from an EMBL/GenBank/DDBJ whole genome shotgun (WGS) entry which is preliminary data.</text>
</comment>
<keyword evidence="3" id="KW-1185">Reference proteome</keyword>
<protein>
    <submittedName>
        <fullName evidence="2">Uncharacterized protein</fullName>
    </submittedName>
</protein>
<feature type="transmembrane region" description="Helical" evidence="1">
    <location>
        <begin position="111"/>
        <end position="133"/>
    </location>
</feature>
<evidence type="ECO:0000313" key="3">
    <source>
        <dbReference type="Proteomes" id="UP001165160"/>
    </source>
</evidence>
<dbReference type="AlphaFoldDB" id="A0A9W7CF66"/>
<feature type="transmembrane region" description="Helical" evidence="1">
    <location>
        <begin position="47"/>
        <end position="63"/>
    </location>
</feature>
<sequence length="347" mass="40036">MTLSNDSKARLKRLTMTRKSYYIDKTTSLITFWGLGTGKTKFRAHRLGGISWILCYVFTWYKFLSDYPFFLSWNLPILVALIGTFQGVSATLTFWFLPNQQDNGFFSDRGILSRLFVIENVFYQLLVLFGATYPLHHAYLSSTMLGNVLIHVFIFFPYVLFRPLFPTTRFSYTNNGSKVSKYRSSMNASFYETSTQMIKIFYLWGKHIMGMGFQYLLYLGVITPADMRSWGWPLFLLNAGTVSFSVFLHTLRFKKLIDPRYAHGIYVFMAYLSFLSLKPLLFKLLEAPVVLLIVVVGIQVNMLRSKVLMNLHFTMAAYFIIKMRFDAVEDAILSDGGRLMGNWSGGD</sequence>
<keyword evidence="1" id="KW-0812">Transmembrane</keyword>
<dbReference type="Proteomes" id="UP001165160">
    <property type="component" value="Unassembled WGS sequence"/>
</dbReference>
<keyword evidence="1" id="KW-1133">Transmembrane helix</keyword>
<accession>A0A9W7CF66</accession>
<gene>
    <name evidence="2" type="ORF">TrVE_jg8369</name>
</gene>
<reference evidence="3" key="1">
    <citation type="journal article" date="2023" name="Commun. Biol.">
        <title>Genome analysis of Parmales, the sister group of diatoms, reveals the evolutionary specialization of diatoms from phago-mixotrophs to photoautotrophs.</title>
        <authorList>
            <person name="Ban H."/>
            <person name="Sato S."/>
            <person name="Yoshikawa S."/>
            <person name="Yamada K."/>
            <person name="Nakamura Y."/>
            <person name="Ichinomiya M."/>
            <person name="Sato N."/>
            <person name="Blanc-Mathieu R."/>
            <person name="Endo H."/>
            <person name="Kuwata A."/>
            <person name="Ogata H."/>
        </authorList>
    </citation>
    <scope>NUCLEOTIDE SEQUENCE [LARGE SCALE GENOMIC DNA]</scope>
    <source>
        <strain evidence="3">NIES 3699</strain>
    </source>
</reference>
<feature type="transmembrane region" description="Helical" evidence="1">
    <location>
        <begin position="230"/>
        <end position="251"/>
    </location>
</feature>